<dbReference type="Proteomes" id="UP000826725">
    <property type="component" value="Chromosome"/>
</dbReference>
<accession>A0A8D5FSJ4</accession>
<reference evidence="1" key="1">
    <citation type="submission" date="2020-09" db="EMBL/GenBank/DDBJ databases">
        <title>Desulfogranum mesoprofundum gen. nov., sp. nov., a novel mesophilic, sulfate-reducing chemolithoautotroph isolated from a deep-sea hydrothermal vent chimney in the Suiyo Seamount.</title>
        <authorList>
            <person name="Hashimoto Y."/>
            <person name="Nakagawa S."/>
        </authorList>
    </citation>
    <scope>NUCLEOTIDE SEQUENCE</scope>
    <source>
        <strain evidence="1">KT2</strain>
    </source>
</reference>
<proteinExistence type="predicted"/>
<gene>
    <name evidence="1" type="ORF">DGMP_13040</name>
</gene>
<sequence length="79" mass="8506">MPLNTLHIQNLDLIRVWGKVTRIVGLVIEGHCPHASIGSLCRLTPIDGGEDIFAEIVGFKDSKALLMPLVICGDSARAV</sequence>
<keyword evidence="2" id="KW-1185">Reference proteome</keyword>
<organism evidence="1 2">
    <name type="scientific">Desulfomarina profundi</name>
    <dbReference type="NCBI Taxonomy" id="2772557"/>
    <lineage>
        <taxon>Bacteria</taxon>
        <taxon>Pseudomonadati</taxon>
        <taxon>Thermodesulfobacteriota</taxon>
        <taxon>Desulfobulbia</taxon>
        <taxon>Desulfobulbales</taxon>
        <taxon>Desulfobulbaceae</taxon>
        <taxon>Desulfomarina</taxon>
    </lineage>
</organism>
<dbReference type="KEGG" id="dbk:DGMP_13040"/>
<protein>
    <recommendedName>
        <fullName evidence="3">ATPase F1/V1/A1 complex alpha/beta subunit N-terminal domain-containing protein</fullName>
    </recommendedName>
</protein>
<dbReference type="AlphaFoldDB" id="A0A8D5FSJ4"/>
<dbReference type="EMBL" id="AP024086">
    <property type="protein sequence ID" value="BCL60611.1"/>
    <property type="molecule type" value="Genomic_DNA"/>
</dbReference>
<name>A0A8D5FSJ4_9BACT</name>
<evidence type="ECO:0000313" key="2">
    <source>
        <dbReference type="Proteomes" id="UP000826725"/>
    </source>
</evidence>
<evidence type="ECO:0000313" key="1">
    <source>
        <dbReference type="EMBL" id="BCL60611.1"/>
    </source>
</evidence>
<evidence type="ECO:0008006" key="3">
    <source>
        <dbReference type="Google" id="ProtNLM"/>
    </source>
</evidence>